<keyword evidence="1" id="KW-0812">Transmembrane</keyword>
<sequence length="109" mass="11227">MDGALVGGRCYASQDAAADAYYSAAAPAQTPGGTSYLSEFVKVSGVWKLRRYQVASNGDVAMLTDATAPALSFPACDPAGDFKDGMTMGWGVVAAMAVAWAIVALRRGI</sequence>
<keyword evidence="1" id="KW-0472">Membrane</keyword>
<evidence type="ECO:0000313" key="3">
    <source>
        <dbReference type="Proteomes" id="UP001056132"/>
    </source>
</evidence>
<name>A0AAE9I5B2_9BURK</name>
<accession>A0AAE9I5B2</accession>
<dbReference type="AlphaFoldDB" id="A0AAE9I5B2"/>
<dbReference type="KEGG" id="ccam:M5D45_23185"/>
<gene>
    <name evidence="2" type="ORF">M5D45_23185</name>
</gene>
<feature type="transmembrane region" description="Helical" evidence="1">
    <location>
        <begin position="87"/>
        <end position="105"/>
    </location>
</feature>
<keyword evidence="1" id="KW-1133">Transmembrane helix</keyword>
<evidence type="ECO:0000256" key="1">
    <source>
        <dbReference type="SAM" id="Phobius"/>
    </source>
</evidence>
<evidence type="ECO:0000313" key="2">
    <source>
        <dbReference type="EMBL" id="URF08059.1"/>
    </source>
</evidence>
<dbReference type="RefSeq" id="WP_250025953.1">
    <property type="nucleotide sequence ID" value="NZ_CP097331.1"/>
</dbReference>
<dbReference type="Proteomes" id="UP001056132">
    <property type="component" value="Chromosome 2"/>
</dbReference>
<proteinExistence type="predicted"/>
<reference evidence="2" key="2">
    <citation type="submission" date="2022-05" db="EMBL/GenBank/DDBJ databases">
        <authorList>
            <person name="Kunte H.-J."/>
        </authorList>
    </citation>
    <scope>NUCLEOTIDE SEQUENCE</scope>
    <source>
        <strain evidence="2">G5</strain>
    </source>
</reference>
<protein>
    <submittedName>
        <fullName evidence="2">Uncharacterized protein</fullName>
    </submittedName>
</protein>
<dbReference type="EMBL" id="CP097331">
    <property type="protein sequence ID" value="URF08059.1"/>
    <property type="molecule type" value="Genomic_DNA"/>
</dbReference>
<reference evidence="2" key="1">
    <citation type="journal article" date="2022" name="Microbiol. Resour. Announc.">
        <title>Genome Sequence of Cupriavidus campinensis Strain G5, a Member of a Bacterial Consortium Capable of Polyethylene Degradation.</title>
        <authorList>
            <person name="Schneider B."/>
            <person name="Pfeiffer F."/>
            <person name="Dyall-Smith M."/>
            <person name="Kunte H.J."/>
        </authorList>
    </citation>
    <scope>NUCLEOTIDE SEQUENCE</scope>
    <source>
        <strain evidence="2">G5</strain>
    </source>
</reference>
<organism evidence="2 3">
    <name type="scientific">Cupriavidus campinensis</name>
    <dbReference type="NCBI Taxonomy" id="151783"/>
    <lineage>
        <taxon>Bacteria</taxon>
        <taxon>Pseudomonadati</taxon>
        <taxon>Pseudomonadota</taxon>
        <taxon>Betaproteobacteria</taxon>
        <taxon>Burkholderiales</taxon>
        <taxon>Burkholderiaceae</taxon>
        <taxon>Cupriavidus</taxon>
    </lineage>
</organism>